<dbReference type="EMBL" id="QXFT01000656">
    <property type="protein sequence ID" value="KAE9338625.1"/>
    <property type="molecule type" value="Genomic_DNA"/>
</dbReference>
<reference evidence="1 4" key="1">
    <citation type="submission" date="2018-09" db="EMBL/GenBank/DDBJ databases">
        <title>Genomic investigation of the strawberry pathogen Phytophthora fragariae indicates pathogenicity is determined by transcriptional variation in three key races.</title>
        <authorList>
            <person name="Adams T.M."/>
            <person name="Armitage A.D."/>
            <person name="Sobczyk M.K."/>
            <person name="Bates H.J."/>
            <person name="Dunwell J.M."/>
            <person name="Nellist C.F."/>
            <person name="Harrison R.J."/>
        </authorList>
    </citation>
    <scope>NUCLEOTIDE SEQUENCE [LARGE SCALE GENOMIC DNA]</scope>
    <source>
        <strain evidence="1 4">SCRP324</strain>
        <strain evidence="2 3">SCRP333</strain>
    </source>
</reference>
<sequence>MAFMAASSNGNSVFAFVFLEHADSRVMRPRPLYLWYNVFYVTHTGCTEGPYLDGR</sequence>
<protein>
    <submittedName>
        <fullName evidence="1">Uncharacterized protein</fullName>
    </submittedName>
</protein>
<dbReference type="EMBL" id="QXFU01000108">
    <property type="protein sequence ID" value="KAE9043983.1"/>
    <property type="molecule type" value="Genomic_DNA"/>
</dbReference>
<comment type="caution">
    <text evidence="1">The sequence shown here is derived from an EMBL/GenBank/DDBJ whole genome shotgun (WGS) entry which is preliminary data.</text>
</comment>
<name>A0A6A3NU39_9STRA</name>
<accession>A0A6A3NU39</accession>
<evidence type="ECO:0000313" key="4">
    <source>
        <dbReference type="Proteomes" id="UP000435112"/>
    </source>
</evidence>
<evidence type="ECO:0000313" key="3">
    <source>
        <dbReference type="Proteomes" id="UP000434957"/>
    </source>
</evidence>
<evidence type="ECO:0000313" key="1">
    <source>
        <dbReference type="EMBL" id="KAE9043983.1"/>
    </source>
</evidence>
<gene>
    <name evidence="1" type="ORF">PR002_g3054</name>
    <name evidence="2" type="ORF">PR003_g11408</name>
</gene>
<organism evidence="1 4">
    <name type="scientific">Phytophthora rubi</name>
    <dbReference type="NCBI Taxonomy" id="129364"/>
    <lineage>
        <taxon>Eukaryota</taxon>
        <taxon>Sar</taxon>
        <taxon>Stramenopiles</taxon>
        <taxon>Oomycota</taxon>
        <taxon>Peronosporomycetes</taxon>
        <taxon>Peronosporales</taxon>
        <taxon>Peronosporaceae</taxon>
        <taxon>Phytophthora</taxon>
    </lineage>
</organism>
<dbReference type="Proteomes" id="UP000434957">
    <property type="component" value="Unassembled WGS sequence"/>
</dbReference>
<dbReference type="AlphaFoldDB" id="A0A6A3NU39"/>
<proteinExistence type="predicted"/>
<evidence type="ECO:0000313" key="2">
    <source>
        <dbReference type="EMBL" id="KAE9338625.1"/>
    </source>
</evidence>
<dbReference type="Proteomes" id="UP000435112">
    <property type="component" value="Unassembled WGS sequence"/>
</dbReference>
<keyword evidence="3" id="KW-1185">Reference proteome</keyword>